<reference evidence="2 3" key="1">
    <citation type="journal article" date="2014" name="Int. J. Syst. Evol. Microbiol.">
        <title>Complete genome sequence of Corynebacterium casei LMG S-19264T (=DSM 44701T), isolated from a smear-ripened cheese.</title>
        <authorList>
            <consortium name="US DOE Joint Genome Institute (JGI-PGF)"/>
            <person name="Walter F."/>
            <person name="Albersmeier A."/>
            <person name="Kalinowski J."/>
            <person name="Ruckert C."/>
        </authorList>
    </citation>
    <scope>NUCLEOTIDE SEQUENCE [LARGE SCALE GENOMIC DNA]</scope>
    <source>
        <strain evidence="2 3">NBRC 111766</strain>
    </source>
</reference>
<dbReference type="InterPro" id="IPR020904">
    <property type="entry name" value="Sc_DH/Rdtase_CS"/>
</dbReference>
<proteinExistence type="inferred from homology"/>
<dbReference type="Pfam" id="PF13561">
    <property type="entry name" value="adh_short_C2"/>
    <property type="match status" value="1"/>
</dbReference>
<accession>A0AA37TQV0</accession>
<dbReference type="PROSITE" id="PS00061">
    <property type="entry name" value="ADH_SHORT"/>
    <property type="match status" value="1"/>
</dbReference>
<dbReference type="RefSeq" id="WP_284323669.1">
    <property type="nucleotide sequence ID" value="NZ_BSPP01000002.1"/>
</dbReference>
<dbReference type="GO" id="GO:0016616">
    <property type="term" value="F:oxidoreductase activity, acting on the CH-OH group of donors, NAD or NADP as acceptor"/>
    <property type="evidence" value="ECO:0007669"/>
    <property type="project" value="TreeGrafter"/>
</dbReference>
<dbReference type="SUPFAM" id="SSF51735">
    <property type="entry name" value="NAD(P)-binding Rossmann-fold domains"/>
    <property type="match status" value="1"/>
</dbReference>
<evidence type="ECO:0000256" key="1">
    <source>
        <dbReference type="ARBA" id="ARBA00006484"/>
    </source>
</evidence>
<dbReference type="PRINTS" id="PR00081">
    <property type="entry name" value="GDHRDH"/>
</dbReference>
<keyword evidence="3" id="KW-1185">Reference proteome</keyword>
<dbReference type="PRINTS" id="PR00080">
    <property type="entry name" value="SDRFAMILY"/>
</dbReference>
<dbReference type="PANTHER" id="PTHR42760">
    <property type="entry name" value="SHORT-CHAIN DEHYDROGENASES/REDUCTASES FAMILY MEMBER"/>
    <property type="match status" value="1"/>
</dbReference>
<dbReference type="AlphaFoldDB" id="A0AA37TQV0"/>
<protein>
    <submittedName>
        <fullName evidence="2">3-ketoacyl-ACP reductase</fullName>
    </submittedName>
</protein>
<evidence type="ECO:0000313" key="2">
    <source>
        <dbReference type="EMBL" id="GLS85453.1"/>
    </source>
</evidence>
<dbReference type="CDD" id="cd05233">
    <property type="entry name" value="SDR_c"/>
    <property type="match status" value="1"/>
</dbReference>
<dbReference type="EMBL" id="BSPP01000002">
    <property type="protein sequence ID" value="GLS85453.1"/>
    <property type="molecule type" value="Genomic_DNA"/>
</dbReference>
<dbReference type="InterPro" id="IPR036291">
    <property type="entry name" value="NAD(P)-bd_dom_sf"/>
</dbReference>
<dbReference type="Proteomes" id="UP001157355">
    <property type="component" value="Unassembled WGS sequence"/>
</dbReference>
<evidence type="ECO:0000313" key="3">
    <source>
        <dbReference type="Proteomes" id="UP001157355"/>
    </source>
</evidence>
<dbReference type="FunFam" id="3.40.50.720:FF:000084">
    <property type="entry name" value="Short-chain dehydrogenase reductase"/>
    <property type="match status" value="1"/>
</dbReference>
<gene>
    <name evidence="2" type="ORF">GCM10010873_04260</name>
</gene>
<comment type="similarity">
    <text evidence="1">Belongs to the short-chain dehydrogenases/reductases (SDR) family.</text>
</comment>
<dbReference type="InterPro" id="IPR002347">
    <property type="entry name" value="SDR_fam"/>
</dbReference>
<dbReference type="Gene3D" id="3.40.50.720">
    <property type="entry name" value="NAD(P)-binding Rossmann-like Domain"/>
    <property type="match status" value="1"/>
</dbReference>
<dbReference type="PANTHER" id="PTHR42760:SF105">
    <property type="entry name" value="SORBITOL-6-PHOSPHATE 2-DEHYDROGENASE"/>
    <property type="match status" value="1"/>
</dbReference>
<comment type="caution">
    <text evidence="2">The sequence shown here is derived from an EMBL/GenBank/DDBJ whole genome shotgun (WGS) entry which is preliminary data.</text>
</comment>
<name>A0AA37TQV0_9RHOB</name>
<organism evidence="2 3">
    <name type="scientific">Cypionkella aquatica</name>
    <dbReference type="NCBI Taxonomy" id="1756042"/>
    <lineage>
        <taxon>Bacteria</taxon>
        <taxon>Pseudomonadati</taxon>
        <taxon>Pseudomonadota</taxon>
        <taxon>Alphaproteobacteria</taxon>
        <taxon>Rhodobacterales</taxon>
        <taxon>Paracoccaceae</taxon>
        <taxon>Cypionkella</taxon>
    </lineage>
</organism>
<sequence>MKRVLITAGATGIGLVMAQAFAGAGYRVWVTDVDAGMVSALPAGIRGSVCDASQEPAMQALFADVARDWGGLDVLCANAGIKGPTAGIEDMPLDGWHQCLAVNLDGAMLAAKHAARLMKPAKSGVMIFISSTSGLYGTPFRAPYVAAKWGVIGLMKTVAMELGPHGIRANAICPGSVNGPRIDRVIEAEAQAKGMTPDAVRQGYAAGTALKRLSDPEDVAAMALYLASDGARMVSGQALAVDGMTYNVDP</sequence>